<dbReference type="EMBL" id="JAVIKH010000018">
    <property type="protein sequence ID" value="MDX8337050.1"/>
    <property type="molecule type" value="Genomic_DNA"/>
</dbReference>
<gene>
    <name evidence="1" type="ORF">RFV38_11160</name>
</gene>
<proteinExistence type="predicted"/>
<name>A0ABU4WBY2_9FUSO</name>
<dbReference type="RefSeq" id="WP_320314404.1">
    <property type="nucleotide sequence ID" value="NZ_JAVIKH010000018.1"/>
</dbReference>
<keyword evidence="2" id="KW-1185">Reference proteome</keyword>
<sequence>MLRIQQKKSNFFYNAKIVLQIVYGRSQNDYPGKESMEIFGPSAIENIVFGVTPKEAAKEDIKKL</sequence>
<comment type="caution">
    <text evidence="1">The sequence shown here is derived from an EMBL/GenBank/DDBJ whole genome shotgun (WGS) entry which is preliminary data.</text>
</comment>
<dbReference type="Proteomes" id="UP001279681">
    <property type="component" value="Unassembled WGS sequence"/>
</dbReference>
<protein>
    <submittedName>
        <fullName evidence="1">Uncharacterized protein</fullName>
    </submittedName>
</protein>
<evidence type="ECO:0000313" key="1">
    <source>
        <dbReference type="EMBL" id="MDX8337050.1"/>
    </source>
</evidence>
<evidence type="ECO:0000313" key="2">
    <source>
        <dbReference type="Proteomes" id="UP001279681"/>
    </source>
</evidence>
<reference evidence="2" key="1">
    <citation type="submission" date="2023-07" db="EMBL/GenBank/DDBJ databases">
        <authorList>
            <person name="Colorado M.A."/>
            <person name="Villamil L.M."/>
            <person name="Melo J.F."/>
            <person name="Rodriguez J.A."/>
            <person name="Ruiz R.Y."/>
        </authorList>
    </citation>
    <scope>NUCLEOTIDE SEQUENCE [LARGE SCALE GENOMIC DNA]</scope>
    <source>
        <strain evidence="2">C33</strain>
    </source>
</reference>
<accession>A0ABU4WBY2</accession>
<organism evidence="1 2">
    <name type="scientific">Candidatus Cetobacterium colombiensis</name>
    <dbReference type="NCBI Taxonomy" id="3073100"/>
    <lineage>
        <taxon>Bacteria</taxon>
        <taxon>Fusobacteriati</taxon>
        <taxon>Fusobacteriota</taxon>
        <taxon>Fusobacteriia</taxon>
        <taxon>Fusobacteriales</taxon>
        <taxon>Fusobacteriaceae</taxon>
        <taxon>Cetobacterium</taxon>
    </lineage>
</organism>